<keyword evidence="6" id="KW-0055">Arginine biosynthesis</keyword>
<dbReference type="PANTHER" id="PTHR23100:SF0">
    <property type="entry name" value="ARGININE BIOSYNTHESIS BIFUNCTIONAL PROTEIN ARGJ, MITOCHONDRIAL"/>
    <property type="match status" value="1"/>
</dbReference>
<dbReference type="SUPFAM" id="SSF56266">
    <property type="entry name" value="DmpA/ArgJ-like"/>
    <property type="match status" value="1"/>
</dbReference>
<dbReference type="EC" id="2.3.1.1" evidence="6"/>
<dbReference type="CDD" id="cd02152">
    <property type="entry name" value="OAT"/>
    <property type="match status" value="1"/>
</dbReference>
<feature type="site" description="Involved in the stabilization of negative charge on the oxyanion by the formation of the oxyanion hole" evidence="6">
    <location>
        <position position="113"/>
    </location>
</feature>
<dbReference type="InterPro" id="IPR042195">
    <property type="entry name" value="ArgJ_beta_C"/>
</dbReference>
<comment type="similarity">
    <text evidence="1 6">Belongs to the ArgJ family.</text>
</comment>
<keyword evidence="6" id="KW-0028">Amino-acid biosynthesis</keyword>
<feature type="active site" description="Nucleophile" evidence="6">
    <location>
        <position position="189"/>
    </location>
</feature>
<gene>
    <name evidence="6" type="primary">argJ</name>
    <name evidence="7" type="ORF">J2S03_001964</name>
</gene>
<dbReference type="InterPro" id="IPR002813">
    <property type="entry name" value="Arg_biosynth_ArgJ"/>
</dbReference>
<evidence type="ECO:0000256" key="6">
    <source>
        <dbReference type="HAMAP-Rule" id="MF_01106"/>
    </source>
</evidence>
<dbReference type="Pfam" id="PF01960">
    <property type="entry name" value="ArgJ"/>
    <property type="match status" value="1"/>
</dbReference>
<feature type="binding site" evidence="6">
    <location>
        <position position="178"/>
    </location>
    <ligand>
        <name>substrate</name>
    </ligand>
</feature>
<feature type="chain" id="PRO_5044931076" description="Arginine biosynthesis bifunctional protein ArgJ alpha chain" evidence="6">
    <location>
        <begin position="1"/>
        <end position="188"/>
    </location>
</feature>
<dbReference type="Gene3D" id="3.10.20.340">
    <property type="entry name" value="ArgJ beta chain, C-terminal domain"/>
    <property type="match status" value="1"/>
</dbReference>
<organism evidence="7 8">
    <name type="scientific">Alicyclobacillus cycloheptanicus</name>
    <dbReference type="NCBI Taxonomy" id="1457"/>
    <lineage>
        <taxon>Bacteria</taxon>
        <taxon>Bacillati</taxon>
        <taxon>Bacillota</taxon>
        <taxon>Bacilli</taxon>
        <taxon>Bacillales</taxon>
        <taxon>Alicyclobacillaceae</taxon>
        <taxon>Alicyclobacillus</taxon>
    </lineage>
</organism>
<reference evidence="7 8" key="1">
    <citation type="submission" date="2023-07" db="EMBL/GenBank/DDBJ databases">
        <title>Genomic Encyclopedia of Type Strains, Phase IV (KMG-IV): sequencing the most valuable type-strain genomes for metagenomic binning, comparative biology and taxonomic classification.</title>
        <authorList>
            <person name="Goeker M."/>
        </authorList>
    </citation>
    <scope>NUCLEOTIDE SEQUENCE [LARGE SCALE GENOMIC DNA]</scope>
    <source>
        <strain evidence="7 8">DSM 4006</strain>
    </source>
</reference>
<keyword evidence="6" id="KW-0511">Multifunctional enzyme</keyword>
<feature type="site" description="Cleavage; by autolysis" evidence="6">
    <location>
        <begin position="188"/>
        <end position="189"/>
    </location>
</feature>
<protein>
    <recommendedName>
        <fullName evidence="6">Arginine biosynthesis bifunctional protein ArgJ</fullName>
    </recommendedName>
    <domain>
        <recommendedName>
            <fullName evidence="6">Glutamate N-acetyltransferase</fullName>
            <ecNumber evidence="6">2.3.1.35</ecNumber>
        </recommendedName>
        <alternativeName>
            <fullName evidence="6">Ornithine acetyltransferase</fullName>
            <shortName evidence="6">OATase</shortName>
        </alternativeName>
        <alternativeName>
            <fullName evidence="6">Ornithine transacetylase</fullName>
        </alternativeName>
    </domain>
    <domain>
        <recommendedName>
            <fullName evidence="6">Amino-acid acetyltransferase</fullName>
            <ecNumber evidence="6">2.3.1.1</ecNumber>
        </recommendedName>
        <alternativeName>
            <fullName evidence="6">N-acetylglutamate synthase</fullName>
            <shortName evidence="6">AGSase</shortName>
        </alternativeName>
    </domain>
    <component>
        <recommendedName>
            <fullName evidence="6">Arginine biosynthesis bifunctional protein ArgJ alpha chain</fullName>
        </recommendedName>
    </component>
    <component>
        <recommendedName>
            <fullName evidence="6">Arginine biosynthesis bifunctional protein ArgJ beta chain</fullName>
        </recommendedName>
    </component>
</protein>
<comment type="subcellular location">
    <subcellularLocation>
        <location evidence="6">Cytoplasm</location>
    </subcellularLocation>
</comment>
<dbReference type="EMBL" id="JAUSTP010000014">
    <property type="protein sequence ID" value="MDQ0190101.1"/>
    <property type="molecule type" value="Genomic_DNA"/>
</dbReference>
<dbReference type="Gene3D" id="3.60.70.12">
    <property type="entry name" value="L-amino peptidase D-ALA esterase/amidase"/>
    <property type="match status" value="1"/>
</dbReference>
<dbReference type="NCBIfam" id="NF003802">
    <property type="entry name" value="PRK05388.1"/>
    <property type="match status" value="1"/>
</dbReference>
<feature type="chain" id="PRO_5044931077" description="Arginine biosynthesis bifunctional protein ArgJ beta chain" evidence="6">
    <location>
        <begin position="189"/>
        <end position="406"/>
    </location>
</feature>
<keyword evidence="8" id="KW-1185">Reference proteome</keyword>
<comment type="caution">
    <text evidence="7">The sequence shown here is derived from an EMBL/GenBank/DDBJ whole genome shotgun (WGS) entry which is preliminary data.</text>
</comment>
<keyword evidence="5 6" id="KW-0012">Acyltransferase</keyword>
<evidence type="ECO:0000256" key="3">
    <source>
        <dbReference type="ARBA" id="ARBA00022679"/>
    </source>
</evidence>
<comment type="catalytic activity">
    <reaction evidence="6">
        <text>N(2)-acetyl-L-ornithine + L-glutamate = N-acetyl-L-glutamate + L-ornithine</text>
        <dbReference type="Rhea" id="RHEA:15349"/>
        <dbReference type="ChEBI" id="CHEBI:29985"/>
        <dbReference type="ChEBI" id="CHEBI:44337"/>
        <dbReference type="ChEBI" id="CHEBI:46911"/>
        <dbReference type="ChEBI" id="CHEBI:57805"/>
        <dbReference type="EC" id="2.3.1.35"/>
    </reaction>
</comment>
<proteinExistence type="inferred from homology"/>
<dbReference type="Gene3D" id="3.30.2330.10">
    <property type="entry name" value="arginine biosynthesis bifunctional protein suprefamily"/>
    <property type="match status" value="1"/>
</dbReference>
<feature type="binding site" evidence="6">
    <location>
        <position position="189"/>
    </location>
    <ligand>
        <name>substrate</name>
    </ligand>
</feature>
<feature type="binding site" evidence="6">
    <location>
        <position position="406"/>
    </location>
    <ligand>
        <name>substrate</name>
    </ligand>
</feature>
<dbReference type="NCBIfam" id="TIGR00120">
    <property type="entry name" value="ArgJ"/>
    <property type="match status" value="1"/>
</dbReference>
<feature type="binding site" evidence="6">
    <location>
        <position position="401"/>
    </location>
    <ligand>
        <name>substrate</name>
    </ligand>
</feature>
<evidence type="ECO:0000313" key="7">
    <source>
        <dbReference type="EMBL" id="MDQ0190101.1"/>
    </source>
</evidence>
<name>A0ABT9XIG9_9BACL</name>
<comment type="pathway">
    <text evidence="6">Amino-acid biosynthesis; L-arginine biosynthesis; N(2)-acetyl-L-ornithine from L-glutamate: step 1/4.</text>
</comment>
<keyword evidence="6" id="KW-0963">Cytoplasm</keyword>
<dbReference type="Proteomes" id="UP001232973">
    <property type="component" value="Unassembled WGS sequence"/>
</dbReference>
<evidence type="ECO:0000256" key="4">
    <source>
        <dbReference type="ARBA" id="ARBA00022813"/>
    </source>
</evidence>
<feature type="site" description="Involved in the stabilization of negative charge on the oxyanion by the formation of the oxyanion hole" evidence="6">
    <location>
        <position position="114"/>
    </location>
</feature>
<feature type="binding site" evidence="6">
    <location>
        <position position="152"/>
    </location>
    <ligand>
        <name>substrate</name>
    </ligand>
</feature>
<dbReference type="InterPro" id="IPR016117">
    <property type="entry name" value="ArgJ-like_dom_sf"/>
</dbReference>
<dbReference type="EC" id="2.3.1.35" evidence="6"/>
<evidence type="ECO:0000256" key="5">
    <source>
        <dbReference type="ARBA" id="ARBA00023315"/>
    </source>
</evidence>
<evidence type="ECO:0000256" key="1">
    <source>
        <dbReference type="ARBA" id="ARBA00006774"/>
    </source>
</evidence>
<evidence type="ECO:0000256" key="2">
    <source>
        <dbReference type="ARBA" id="ARBA00011475"/>
    </source>
</evidence>
<comment type="subunit">
    <text evidence="2 6">Heterotetramer of two alpha and two beta chains.</text>
</comment>
<sequence length="406" mass="41898">MKVIEGGVTAPVGFRAAGVAAGIKPSGRDVAVVLSDADATAAAVFTQSLVKAAPVVYSQGVMNNGGPVRAIVINSGNANACTGAAGERHAAQMAEAAAKGCGVLASEVLVASTGVIGVPLPIERVLDGIAAACHALEPGVQSAGHAVEAIMTTDTVPKQIAVQVEVDGTPVTIGGMAKGSGMIHPNMATMLGVVTTDARLPRGTLQTLLRETVDVTFNMISVDGDTSTNDTVAVLANGMAGGPELTAQHPGFETFRAAFRYVLEFLAKEIARDGEGATKFIEVSVRQARTAADARALVKTVLTSSLVKTAFFGEDANWGRILAAMGRAGAAFDVARVSIAFASAAGLLELMRDGEPVPFDEEEAKRVLRPRDIQVSITLQDGTAEATGWGCDLSYEYVRINGDYRT</sequence>
<comment type="pathway">
    <text evidence="6">Amino-acid biosynthesis; L-arginine biosynthesis; L-ornithine and N-acetyl-L-glutamate from L-glutamate and N(2)-acetyl-L-ornithine (cyclic): step 1/1.</text>
</comment>
<feature type="binding site" evidence="6">
    <location>
        <position position="275"/>
    </location>
    <ligand>
        <name>substrate</name>
    </ligand>
</feature>
<dbReference type="HAMAP" id="MF_01106">
    <property type="entry name" value="ArgJ"/>
    <property type="match status" value="1"/>
</dbReference>
<comment type="catalytic activity">
    <reaction evidence="6">
        <text>L-glutamate + acetyl-CoA = N-acetyl-L-glutamate + CoA + H(+)</text>
        <dbReference type="Rhea" id="RHEA:24292"/>
        <dbReference type="ChEBI" id="CHEBI:15378"/>
        <dbReference type="ChEBI" id="CHEBI:29985"/>
        <dbReference type="ChEBI" id="CHEBI:44337"/>
        <dbReference type="ChEBI" id="CHEBI:57287"/>
        <dbReference type="ChEBI" id="CHEBI:57288"/>
        <dbReference type="EC" id="2.3.1.1"/>
    </reaction>
</comment>
<dbReference type="GO" id="GO:0004358">
    <property type="term" value="F:L-glutamate N-acetyltransferase activity, acting on acetyl-L-ornithine as donor"/>
    <property type="evidence" value="ECO:0007669"/>
    <property type="project" value="UniProtKB-EC"/>
</dbReference>
<comment type="function">
    <text evidence="6">Catalyzes two activities which are involved in the cyclic version of arginine biosynthesis: the synthesis of N-acetylglutamate from glutamate and acetyl-CoA as the acetyl donor, and of ornithine by transacetylation between N(2)-acetylornithine and glutamate.</text>
</comment>
<keyword evidence="4 6" id="KW-0068">Autocatalytic cleavage</keyword>
<accession>A0ABT9XIG9</accession>
<dbReference type="PANTHER" id="PTHR23100">
    <property type="entry name" value="ARGININE BIOSYNTHESIS BIFUNCTIONAL PROTEIN ARGJ"/>
    <property type="match status" value="1"/>
</dbReference>
<evidence type="ECO:0000313" key="8">
    <source>
        <dbReference type="Proteomes" id="UP001232973"/>
    </source>
</evidence>
<dbReference type="RefSeq" id="WP_274456856.1">
    <property type="nucleotide sequence ID" value="NZ_CP067097.1"/>
</dbReference>
<keyword evidence="3 6" id="KW-0808">Transferase</keyword>